<sequence length="314" mass="35851">MIKFLIFCVVILFCTTLTTSATNDDESVLKLETEAKQFAEHITHCQFTFGPLTFNSSEIQSPQKRWEKTRQVATSNMASCEVPVDYRISTPDAAAIQPNFSLFYVDNTTTVPKDFLTYLPENILAANDPGLSEEQLIIVLKKIFRSKMSTTLLLNGTEQTKRSLPFLKRELRLMKHRFYLFRLMSNFKAEPERTFDFMPGFIGYYKDVAKKMLDLYKDLDNQTLIDAVIYGEHLLDQINSQSSASLHGNLLGADGKEVIYFVIQSWDKSLPECADDSLAHVMIKNGNAMERTAPTCRPKWPITNNALYESEIHL</sequence>
<dbReference type="WBParaSite" id="Gr19_v10_g13698.t1">
    <property type="protein sequence ID" value="Gr19_v10_g13698.t1"/>
    <property type="gene ID" value="Gr19_v10_g13698"/>
</dbReference>
<keyword evidence="2" id="KW-1185">Reference proteome</keyword>
<evidence type="ECO:0000313" key="3">
    <source>
        <dbReference type="WBParaSite" id="Gr19_v10_g13698.t1"/>
    </source>
</evidence>
<evidence type="ECO:0000313" key="2">
    <source>
        <dbReference type="Proteomes" id="UP000887572"/>
    </source>
</evidence>
<evidence type="ECO:0000256" key="1">
    <source>
        <dbReference type="SAM" id="SignalP"/>
    </source>
</evidence>
<feature type="signal peptide" evidence="1">
    <location>
        <begin position="1"/>
        <end position="21"/>
    </location>
</feature>
<accession>A0A914H482</accession>
<organism evidence="2 3">
    <name type="scientific">Globodera rostochiensis</name>
    <name type="common">Golden nematode worm</name>
    <name type="synonym">Heterodera rostochiensis</name>
    <dbReference type="NCBI Taxonomy" id="31243"/>
    <lineage>
        <taxon>Eukaryota</taxon>
        <taxon>Metazoa</taxon>
        <taxon>Ecdysozoa</taxon>
        <taxon>Nematoda</taxon>
        <taxon>Chromadorea</taxon>
        <taxon>Rhabditida</taxon>
        <taxon>Tylenchina</taxon>
        <taxon>Tylenchomorpha</taxon>
        <taxon>Tylenchoidea</taxon>
        <taxon>Heteroderidae</taxon>
        <taxon>Heteroderinae</taxon>
        <taxon>Globodera</taxon>
    </lineage>
</organism>
<dbReference type="Proteomes" id="UP000887572">
    <property type="component" value="Unplaced"/>
</dbReference>
<name>A0A914H482_GLORO</name>
<reference evidence="3" key="1">
    <citation type="submission" date="2022-11" db="UniProtKB">
        <authorList>
            <consortium name="WormBaseParasite"/>
        </authorList>
    </citation>
    <scope>IDENTIFICATION</scope>
</reference>
<dbReference type="AlphaFoldDB" id="A0A914H482"/>
<proteinExistence type="predicted"/>
<keyword evidence="1" id="KW-0732">Signal</keyword>
<feature type="chain" id="PRO_5037815782" evidence="1">
    <location>
        <begin position="22"/>
        <end position="314"/>
    </location>
</feature>
<protein>
    <submittedName>
        <fullName evidence="3">Uncharacterized protein</fullName>
    </submittedName>
</protein>